<dbReference type="InterPro" id="IPR000477">
    <property type="entry name" value="RT_dom"/>
</dbReference>
<dbReference type="PANTHER" id="PTHR33064:SF37">
    <property type="entry name" value="RIBONUCLEASE H"/>
    <property type="match status" value="1"/>
</dbReference>
<dbReference type="InterPro" id="IPR043502">
    <property type="entry name" value="DNA/RNA_pol_sf"/>
</dbReference>
<organism evidence="4 5">
    <name type="scientific">Sakesphorus luctuosus</name>
    <dbReference type="NCBI Taxonomy" id="419690"/>
    <lineage>
        <taxon>Eukaryota</taxon>
        <taxon>Metazoa</taxon>
        <taxon>Chordata</taxon>
        <taxon>Craniata</taxon>
        <taxon>Vertebrata</taxon>
        <taxon>Euteleostomi</taxon>
        <taxon>Archelosauria</taxon>
        <taxon>Archosauria</taxon>
        <taxon>Dinosauria</taxon>
        <taxon>Saurischia</taxon>
        <taxon>Theropoda</taxon>
        <taxon>Coelurosauria</taxon>
        <taxon>Aves</taxon>
        <taxon>Neognathae</taxon>
        <taxon>Neoaves</taxon>
        <taxon>Telluraves</taxon>
        <taxon>Australaves</taxon>
        <taxon>Passeriformes</taxon>
        <taxon>Thamnophilidae</taxon>
        <taxon>Sakesphorus</taxon>
    </lineage>
</organism>
<feature type="domain" description="Reverse transcriptase" evidence="3">
    <location>
        <begin position="1"/>
        <end position="67"/>
    </location>
</feature>
<accession>A0A7K8Z430</accession>
<reference evidence="4 5" key="1">
    <citation type="submission" date="2019-09" db="EMBL/GenBank/DDBJ databases">
        <title>Bird 10,000 Genomes (B10K) Project - Family phase.</title>
        <authorList>
            <person name="Zhang G."/>
        </authorList>
    </citation>
    <scope>NUCLEOTIDE SEQUENCE [LARGE SCALE GENOMIC DNA]</scope>
    <source>
        <strain evidence="4">B10K-DU-001-06</strain>
        <tissue evidence="4">Muscle</tissue>
    </source>
</reference>
<dbReference type="InterPro" id="IPR043128">
    <property type="entry name" value="Rev_trsase/Diguanyl_cyclase"/>
</dbReference>
<dbReference type="InterPro" id="IPR051320">
    <property type="entry name" value="Viral_Replic_Matur_Polypro"/>
</dbReference>
<sequence length="98" mass="11425">VLVGFQVKQRVVVIQYADDLLLAGKSEEIVKKETVRLLNYLVEKGLKVARRKLQFVQKEVRDLGHILMEEGKRLCPERLQEILAVTVPKNKREVRKFL</sequence>
<dbReference type="Pfam" id="PF00078">
    <property type="entry name" value="RVT_1"/>
    <property type="match status" value="1"/>
</dbReference>
<dbReference type="EC" id="3.1.26.4" evidence="2"/>
<gene>
    <name evidence="4" type="primary">Tf26_0</name>
    <name evidence="4" type="ORF">SAKLUC_R16001</name>
</gene>
<dbReference type="GO" id="GO:0004523">
    <property type="term" value="F:RNA-DNA hybrid ribonuclease activity"/>
    <property type="evidence" value="ECO:0007669"/>
    <property type="project" value="UniProtKB-EC"/>
</dbReference>
<proteinExistence type="inferred from homology"/>
<dbReference type="Gene3D" id="3.30.70.270">
    <property type="match status" value="1"/>
</dbReference>
<dbReference type="SUPFAM" id="SSF56672">
    <property type="entry name" value="DNA/RNA polymerases"/>
    <property type="match status" value="1"/>
</dbReference>
<evidence type="ECO:0000256" key="1">
    <source>
        <dbReference type="ARBA" id="ARBA00010879"/>
    </source>
</evidence>
<evidence type="ECO:0000259" key="3">
    <source>
        <dbReference type="PROSITE" id="PS50878"/>
    </source>
</evidence>
<evidence type="ECO:0000256" key="2">
    <source>
        <dbReference type="ARBA" id="ARBA00012180"/>
    </source>
</evidence>
<dbReference type="AlphaFoldDB" id="A0A7K8Z430"/>
<name>A0A7K8Z430_9PASS</name>
<feature type="non-terminal residue" evidence="4">
    <location>
        <position position="1"/>
    </location>
</feature>
<feature type="non-terminal residue" evidence="4">
    <location>
        <position position="98"/>
    </location>
</feature>
<dbReference type="PROSITE" id="PS50878">
    <property type="entry name" value="RT_POL"/>
    <property type="match status" value="1"/>
</dbReference>
<protein>
    <recommendedName>
        <fullName evidence="2">ribonuclease H</fullName>
        <ecNumber evidence="2">3.1.26.4</ecNumber>
    </recommendedName>
</protein>
<dbReference type="PANTHER" id="PTHR33064">
    <property type="entry name" value="POL PROTEIN"/>
    <property type="match status" value="1"/>
</dbReference>
<evidence type="ECO:0000313" key="5">
    <source>
        <dbReference type="Proteomes" id="UP000558958"/>
    </source>
</evidence>
<evidence type="ECO:0000313" key="4">
    <source>
        <dbReference type="EMBL" id="NXG09569.1"/>
    </source>
</evidence>
<comment type="similarity">
    <text evidence="1">Belongs to the beta type-B retroviral polymerase family. HERV class-II K(HML-2) pol subfamily.</text>
</comment>
<dbReference type="EMBL" id="VWZD01010620">
    <property type="protein sequence ID" value="NXG09569.1"/>
    <property type="molecule type" value="Genomic_DNA"/>
</dbReference>
<keyword evidence="5" id="KW-1185">Reference proteome</keyword>
<dbReference type="Proteomes" id="UP000558958">
    <property type="component" value="Unassembled WGS sequence"/>
</dbReference>
<comment type="caution">
    <text evidence="4">The sequence shown here is derived from an EMBL/GenBank/DDBJ whole genome shotgun (WGS) entry which is preliminary data.</text>
</comment>